<evidence type="ECO:0000256" key="2">
    <source>
        <dbReference type="ARBA" id="ARBA00022490"/>
    </source>
</evidence>
<comment type="subcellular location">
    <subcellularLocation>
        <location evidence="1">Cytoplasm</location>
        <location evidence="1">Cytoskeleton</location>
    </subcellularLocation>
</comment>
<dbReference type="FunFam" id="3.30.420.40:FF:000148">
    <property type="entry name" value="Actin, alpha skeletal muscle"/>
    <property type="match status" value="1"/>
</dbReference>
<dbReference type="InterPro" id="IPR004000">
    <property type="entry name" value="Actin"/>
</dbReference>
<sequence length="360" mass="40313">MEDTIYPIIIDNGTETIKAGFAGEEGPRFVIPSVVSQINDQLEFGNEALNHKYGRFNLHYPVKYGLIKDWDRVEKLWDYIFSSQLRLDPQEYKVVLTEAGLTPKEDREKMAQIMFEKFNVEGLYIGNQGLLSLYFNGYQTGIVCNSGASVTHTIPIKDGLVIQPAVGRVELGGTDLTKYFAKRLAEKGFAFSSPAELDIVKQMKESHCTVAQDFEAEFSKTEDIAYQLPDGQAIRVGNERLQCAEALFKPQELLGRELDSIQDMIIKSIDGCDEDLKSSLYGTVVLSGGNTMFGGIRERLQQELDSKASGVKVIANDNRRFEAFLGASTVCQLSMMEAMWVSQEEYKEHGLSIVHTKCPQ</sequence>
<keyword evidence="9" id="KW-1185">Reference proteome</keyword>
<dbReference type="Gene3D" id="3.90.640.10">
    <property type="entry name" value="Actin, Chain A, domain 4"/>
    <property type="match status" value="1"/>
</dbReference>
<dbReference type="FunFam" id="3.90.640.10:FF:000007">
    <property type="entry name" value="Actin like 7B"/>
    <property type="match status" value="1"/>
</dbReference>
<keyword evidence="3" id="KW-0547">Nucleotide-binding</keyword>
<dbReference type="Gene3D" id="3.30.420.40">
    <property type="match status" value="2"/>
</dbReference>
<comment type="catalytic activity">
    <reaction evidence="6">
        <text>ATP + H2O = ADP + phosphate + H(+)</text>
        <dbReference type="Rhea" id="RHEA:13065"/>
        <dbReference type="ChEBI" id="CHEBI:15377"/>
        <dbReference type="ChEBI" id="CHEBI:15378"/>
        <dbReference type="ChEBI" id="CHEBI:30616"/>
        <dbReference type="ChEBI" id="CHEBI:43474"/>
        <dbReference type="ChEBI" id="CHEBI:456216"/>
    </reaction>
</comment>
<keyword evidence="4" id="KW-0067">ATP-binding</keyword>
<evidence type="ECO:0000256" key="6">
    <source>
        <dbReference type="ARBA" id="ARBA00049360"/>
    </source>
</evidence>
<proteinExistence type="inferred from homology"/>
<protein>
    <recommendedName>
        <fullName evidence="10">Actin</fullName>
    </recommendedName>
</protein>
<evidence type="ECO:0000256" key="3">
    <source>
        <dbReference type="ARBA" id="ARBA00022741"/>
    </source>
</evidence>
<dbReference type="Proteomes" id="UP000039865">
    <property type="component" value="Unassembled WGS sequence"/>
</dbReference>
<keyword evidence="2" id="KW-0963">Cytoplasm</keyword>
<dbReference type="AlphaFoldDB" id="A0A077ZUC4"/>
<dbReference type="InterPro" id="IPR043129">
    <property type="entry name" value="ATPase_NBD"/>
</dbReference>
<comment type="similarity">
    <text evidence="7">Belongs to the actin family.</text>
</comment>
<evidence type="ECO:0000313" key="9">
    <source>
        <dbReference type="Proteomes" id="UP000039865"/>
    </source>
</evidence>
<dbReference type="OrthoDB" id="74201at2759"/>
<dbReference type="SMART" id="SM00268">
    <property type="entry name" value="ACTIN"/>
    <property type="match status" value="1"/>
</dbReference>
<accession>A0A077ZUC4</accession>
<name>A0A077ZUC4_STYLE</name>
<dbReference type="SUPFAM" id="SSF53067">
    <property type="entry name" value="Actin-like ATPase domain"/>
    <property type="match status" value="2"/>
</dbReference>
<evidence type="ECO:0000256" key="5">
    <source>
        <dbReference type="ARBA" id="ARBA00023212"/>
    </source>
</evidence>
<dbReference type="InParanoid" id="A0A077ZUC4"/>
<evidence type="ECO:0008006" key="10">
    <source>
        <dbReference type="Google" id="ProtNLM"/>
    </source>
</evidence>
<dbReference type="GO" id="GO:0005856">
    <property type="term" value="C:cytoskeleton"/>
    <property type="evidence" value="ECO:0007669"/>
    <property type="project" value="UniProtKB-SubCell"/>
</dbReference>
<gene>
    <name evidence="8" type="primary">Contig6481.g6931</name>
    <name evidence="8" type="ORF">STYLEM_2450</name>
</gene>
<dbReference type="EMBL" id="CCKQ01002379">
    <property type="protein sequence ID" value="CDW73472.1"/>
    <property type="molecule type" value="Genomic_DNA"/>
</dbReference>
<evidence type="ECO:0000256" key="4">
    <source>
        <dbReference type="ARBA" id="ARBA00022840"/>
    </source>
</evidence>
<dbReference type="Pfam" id="PF00022">
    <property type="entry name" value="Actin"/>
    <property type="match status" value="1"/>
</dbReference>
<dbReference type="PRINTS" id="PR00190">
    <property type="entry name" value="ACTIN"/>
</dbReference>
<keyword evidence="5" id="KW-0206">Cytoskeleton</keyword>
<evidence type="ECO:0000313" key="8">
    <source>
        <dbReference type="EMBL" id="CDW73472.1"/>
    </source>
</evidence>
<evidence type="ECO:0000256" key="7">
    <source>
        <dbReference type="RuleBase" id="RU000487"/>
    </source>
</evidence>
<reference evidence="8 9" key="1">
    <citation type="submission" date="2014-06" db="EMBL/GenBank/DDBJ databases">
        <authorList>
            <person name="Swart Estienne"/>
        </authorList>
    </citation>
    <scope>NUCLEOTIDE SEQUENCE [LARGE SCALE GENOMIC DNA]</scope>
    <source>
        <strain evidence="8 9">130c</strain>
    </source>
</reference>
<dbReference type="PANTHER" id="PTHR11937">
    <property type="entry name" value="ACTIN"/>
    <property type="match status" value="1"/>
</dbReference>
<evidence type="ECO:0000256" key="1">
    <source>
        <dbReference type="ARBA" id="ARBA00004245"/>
    </source>
</evidence>
<organism evidence="8 9">
    <name type="scientific">Stylonychia lemnae</name>
    <name type="common">Ciliate</name>
    <dbReference type="NCBI Taxonomy" id="5949"/>
    <lineage>
        <taxon>Eukaryota</taxon>
        <taxon>Sar</taxon>
        <taxon>Alveolata</taxon>
        <taxon>Ciliophora</taxon>
        <taxon>Intramacronucleata</taxon>
        <taxon>Spirotrichea</taxon>
        <taxon>Stichotrichia</taxon>
        <taxon>Sporadotrichida</taxon>
        <taxon>Oxytrichidae</taxon>
        <taxon>Stylonychinae</taxon>
        <taxon>Stylonychia</taxon>
    </lineage>
</organism>
<dbReference type="GO" id="GO:0005524">
    <property type="term" value="F:ATP binding"/>
    <property type="evidence" value="ECO:0007669"/>
    <property type="project" value="UniProtKB-KW"/>
</dbReference>